<dbReference type="EMBL" id="RXLU01000022">
    <property type="protein sequence ID" value="RTQ82349.1"/>
    <property type="molecule type" value="Genomic_DNA"/>
</dbReference>
<dbReference type="Proteomes" id="UP000664966">
    <property type="component" value="Chromosome"/>
</dbReference>
<dbReference type="EMBL" id="NEPB01000013">
    <property type="protein sequence ID" value="PRN35365.1"/>
    <property type="molecule type" value="Genomic_DNA"/>
</dbReference>
<dbReference type="Proteomes" id="UP000268239">
    <property type="component" value="Unassembled WGS sequence"/>
</dbReference>
<proteinExistence type="predicted"/>
<organism evidence="3 7">
    <name type="scientific">Acinetobacter baumannii</name>
    <dbReference type="NCBI Taxonomy" id="470"/>
    <lineage>
        <taxon>Bacteria</taxon>
        <taxon>Pseudomonadati</taxon>
        <taxon>Pseudomonadota</taxon>
        <taxon>Gammaproteobacteria</taxon>
        <taxon>Moraxellales</taxon>
        <taxon>Moraxellaceae</taxon>
        <taxon>Acinetobacter</taxon>
        <taxon>Acinetobacter calcoaceticus/baumannii complex</taxon>
    </lineage>
</organism>
<protein>
    <submittedName>
        <fullName evidence="3">Uncharacterized protein</fullName>
    </submittedName>
</protein>
<evidence type="ECO:0000313" key="4">
    <source>
        <dbReference type="EMBL" id="QTK42386.1"/>
    </source>
</evidence>
<evidence type="ECO:0000313" key="6">
    <source>
        <dbReference type="EMBL" id="SST26130.1"/>
    </source>
</evidence>
<evidence type="ECO:0000313" key="1">
    <source>
        <dbReference type="EMBL" id="MDR8262818.1"/>
    </source>
</evidence>
<dbReference type="KEGG" id="abw:BL01_00025"/>
<evidence type="ECO:0000313" key="9">
    <source>
        <dbReference type="Proteomes" id="UP000268239"/>
    </source>
</evidence>
<dbReference type="EMBL" id="VMBB01000115">
    <property type="protein sequence ID" value="MDR8262818.1"/>
    <property type="molecule type" value="Genomic_DNA"/>
</dbReference>
<dbReference type="AlphaFoldDB" id="A0A0E1DM38"/>
<dbReference type="EMBL" id="CP072270">
    <property type="protein sequence ID" value="QTK42386.1"/>
    <property type="molecule type" value="Genomic_DNA"/>
</dbReference>
<dbReference type="EMBL" id="UFMQ01000013">
    <property type="protein sequence ID" value="SST26130.1"/>
    <property type="molecule type" value="Genomic_DNA"/>
</dbReference>
<dbReference type="Proteomes" id="UP000237823">
    <property type="component" value="Unassembled WGS sequence"/>
</dbReference>
<dbReference type="EMBL" id="VMAF01000002">
    <property type="protein sequence ID" value="MDR8430006.1"/>
    <property type="molecule type" value="Genomic_DNA"/>
</dbReference>
<name>A0A0E1DM38_ACIBA</name>
<evidence type="ECO:0000313" key="2">
    <source>
        <dbReference type="EMBL" id="MDR8430006.1"/>
    </source>
</evidence>
<evidence type="ECO:0000313" key="8">
    <source>
        <dbReference type="Proteomes" id="UP000252694"/>
    </source>
</evidence>
<reference evidence="3 7" key="1">
    <citation type="submission" date="2017-04" db="EMBL/GenBank/DDBJ databases">
        <title>Comparison of Acinetobacter baumannii whole genome sequences from two major hospitals in Kuwait.</title>
        <authorList>
            <person name="Nasser K."/>
            <person name="Habibi N."/>
            <person name="Khan M.W."/>
            <person name="Purohit P."/>
            <person name="Al-Obaid I."/>
            <person name="Dhar R."/>
            <person name="Al-Fouzan W."/>
            <person name="Mustafa A.S."/>
        </authorList>
    </citation>
    <scope>NUCLEOTIDE SEQUENCE [LARGE SCALE GENOMIC DNA]</scope>
    <source>
        <strain evidence="3 7">KUFAR57</strain>
    </source>
</reference>
<reference evidence="1" key="4">
    <citation type="submission" date="2019-07" db="EMBL/GenBank/DDBJ databases">
        <title>Biological characteristics of mucoid Acinetobacter baumannii from a general hospital in China.</title>
        <authorList>
            <person name="Hua X."/>
            <person name="Yu Y."/>
        </authorList>
    </citation>
    <scope>NUCLEOTIDE SEQUENCE</scope>
    <source>
        <strain evidence="1">N41</strain>
        <strain evidence="2">N8</strain>
    </source>
</reference>
<sequence>MTLISAAEAAKISESAQPSTLEELKQEVGVFITSLAAKGQKEMTFTLSKSRATMAVVNELQQSLIDLGYQIELDVLDHNNYFLKIKF</sequence>
<reference evidence="6 8" key="2">
    <citation type="submission" date="2018-07" db="EMBL/GenBank/DDBJ databases">
        <authorList>
            <consortium name="Pathogen Informatics"/>
        </authorList>
    </citation>
    <scope>NUCLEOTIDE SEQUENCE [LARGE SCALE GENOMIC DNA]</scope>
    <source>
        <strain evidence="6 8">4300STDY7045823</strain>
    </source>
</reference>
<evidence type="ECO:0000313" key="5">
    <source>
        <dbReference type="EMBL" id="RTQ82349.1"/>
    </source>
</evidence>
<evidence type="ECO:0000313" key="7">
    <source>
        <dbReference type="Proteomes" id="UP000237823"/>
    </source>
</evidence>
<reference evidence="5 9" key="3">
    <citation type="submission" date="2018-12" db="EMBL/GenBank/DDBJ databases">
        <title>Draft Genome Sequences Human Pathogenic Acinetobacter baumannii Strains.</title>
        <authorList>
            <person name="Madhi M."/>
            <person name="Ronco T."/>
            <person name="Olsen R.H."/>
            <person name="Hassani A."/>
        </authorList>
    </citation>
    <scope>NUCLEOTIDE SEQUENCE [LARGE SCALE GENOMIC DNA]</scope>
    <source>
        <strain evidence="5 9">AB3</strain>
    </source>
</reference>
<dbReference type="GeneID" id="92796751"/>
<dbReference type="RefSeq" id="WP_000172662.1">
    <property type="nucleotide sequence ID" value="NZ_AP024415.1"/>
</dbReference>
<dbReference type="Proteomes" id="UP000252694">
    <property type="component" value="Unassembled WGS sequence"/>
</dbReference>
<reference evidence="4" key="5">
    <citation type="submission" date="2021-03" db="EMBL/GenBank/DDBJ databases">
        <title>Complete genome sequencing of Acinetobacter baumannii.</title>
        <authorList>
            <person name="Yadav B."/>
            <person name="Makwana N."/>
            <person name="Kharat A.S."/>
            <person name="Veeraraghavan B."/>
            <person name="Vijayakumar S."/>
            <person name="Priya M."/>
        </authorList>
    </citation>
    <scope>NUCLEOTIDE SEQUENCE</scope>
    <source>
        <strain evidence="4">KSK6</strain>
    </source>
</reference>
<accession>A0A0E1DM38</accession>
<evidence type="ECO:0000313" key="3">
    <source>
        <dbReference type="EMBL" id="PRN35365.1"/>
    </source>
</evidence>
<gene>
    <name evidence="3" type="ORF">B9W25_08575</name>
    <name evidence="5" type="ORF">EJ062_05945</name>
    <name evidence="2" type="ORF">FPK63_02700</name>
    <name evidence="1" type="ORF">FPK87_20555</name>
    <name evidence="4" type="ORF">J6E47_13275</name>
    <name evidence="6" type="ORF">SAMEA104305318_02671</name>
</gene>